<gene>
    <name evidence="2" type="ORF">EGYM00392_LOCUS39878</name>
</gene>
<keyword evidence="1" id="KW-1133">Transmembrane helix</keyword>
<accession>A0A7S1NM63</accession>
<sequence>MDERRSQVVLLWKQASLQVRLLIEQVGLVCLPFIAFAGAFRPPSPILPTIVIIVTAQAHRPSWDPAVLPSVCLSRTVLHLLCAGFLMGFAKSSLAPPGVHGYMSREQGFFFRSADP</sequence>
<proteinExistence type="predicted"/>
<feature type="transmembrane region" description="Helical" evidence="1">
    <location>
        <begin position="21"/>
        <end position="40"/>
    </location>
</feature>
<organism evidence="2">
    <name type="scientific">Eutreptiella gymnastica</name>
    <dbReference type="NCBI Taxonomy" id="73025"/>
    <lineage>
        <taxon>Eukaryota</taxon>
        <taxon>Discoba</taxon>
        <taxon>Euglenozoa</taxon>
        <taxon>Euglenida</taxon>
        <taxon>Spirocuta</taxon>
        <taxon>Euglenophyceae</taxon>
        <taxon>Eutreptiales</taxon>
        <taxon>Eutreptiaceae</taxon>
        <taxon>Eutreptiella</taxon>
    </lineage>
</organism>
<reference evidence="2" key="1">
    <citation type="submission" date="2021-01" db="EMBL/GenBank/DDBJ databases">
        <authorList>
            <person name="Corre E."/>
            <person name="Pelletier E."/>
            <person name="Niang G."/>
            <person name="Scheremetjew M."/>
            <person name="Finn R."/>
            <person name="Kale V."/>
            <person name="Holt S."/>
            <person name="Cochrane G."/>
            <person name="Meng A."/>
            <person name="Brown T."/>
            <person name="Cohen L."/>
        </authorList>
    </citation>
    <scope>NUCLEOTIDE SEQUENCE</scope>
    <source>
        <strain evidence="2">NIES-381</strain>
    </source>
</reference>
<dbReference type="EMBL" id="HBGA01107105">
    <property type="protein sequence ID" value="CAD9028743.1"/>
    <property type="molecule type" value="Transcribed_RNA"/>
</dbReference>
<keyword evidence="1" id="KW-0812">Transmembrane</keyword>
<evidence type="ECO:0000256" key="1">
    <source>
        <dbReference type="SAM" id="Phobius"/>
    </source>
</evidence>
<evidence type="ECO:0000313" key="2">
    <source>
        <dbReference type="EMBL" id="CAD9028743.1"/>
    </source>
</evidence>
<name>A0A7S1NM63_9EUGL</name>
<keyword evidence="1" id="KW-0472">Membrane</keyword>
<dbReference type="AlphaFoldDB" id="A0A7S1NM63"/>
<protein>
    <submittedName>
        <fullName evidence="2">Uncharacterized protein</fullName>
    </submittedName>
</protein>